<organism evidence="2 3">
    <name type="scientific">Nasonia vitripennis</name>
    <name type="common">Parasitic wasp</name>
    <dbReference type="NCBI Taxonomy" id="7425"/>
    <lineage>
        <taxon>Eukaryota</taxon>
        <taxon>Metazoa</taxon>
        <taxon>Ecdysozoa</taxon>
        <taxon>Arthropoda</taxon>
        <taxon>Hexapoda</taxon>
        <taxon>Insecta</taxon>
        <taxon>Pterygota</taxon>
        <taxon>Neoptera</taxon>
        <taxon>Endopterygota</taxon>
        <taxon>Hymenoptera</taxon>
        <taxon>Apocrita</taxon>
        <taxon>Proctotrupomorpha</taxon>
        <taxon>Chalcidoidea</taxon>
        <taxon>Pteromalidae</taxon>
        <taxon>Pteromalinae</taxon>
        <taxon>Nasonia</taxon>
    </lineage>
</organism>
<proteinExistence type="predicted"/>
<evidence type="ECO:0000256" key="1">
    <source>
        <dbReference type="SAM" id="Phobius"/>
    </source>
</evidence>
<dbReference type="GeneID" id="107980809"/>
<keyword evidence="3" id="KW-1185">Reference proteome</keyword>
<feature type="transmembrane region" description="Helical" evidence="1">
    <location>
        <begin position="109"/>
        <end position="132"/>
    </location>
</feature>
<evidence type="ECO:0000313" key="2">
    <source>
        <dbReference type="EnsemblMetazoa" id="XP_031783594"/>
    </source>
</evidence>
<protein>
    <submittedName>
        <fullName evidence="2">Uncharacterized protein</fullName>
    </submittedName>
</protein>
<evidence type="ECO:0000313" key="3">
    <source>
        <dbReference type="Proteomes" id="UP000002358"/>
    </source>
</evidence>
<accession>A0A7M7QBT9</accession>
<keyword evidence="1" id="KW-0472">Membrane</keyword>
<dbReference type="EnsemblMetazoa" id="XM_031927734">
    <property type="protein sequence ID" value="XP_031783594"/>
    <property type="gene ID" value="LOC107980809"/>
</dbReference>
<sequence length="235" mass="27357">MNISHDSKTGESLVHDVLDYPLLQKAAIALNFSIKYVEILLSENITLLRAQEATKLALQENHLNVNLLLYAFTFHDPEYSTLQIFSIYGCIKSVAIAPVIRLFKLSLPWYIICYIFVVPVIAFIVVYSLRVFRVIRRVWKLFEILQVLLGIPVSNVKSEMLNERLFSLIFTFTSFWYSNEFYSNFVDESFVSNEVSFDTYEELGDSGLQIYVEVLASDYAFNERLLTEIKWLREI</sequence>
<dbReference type="InParanoid" id="A0A7M7QBT9"/>
<dbReference type="RefSeq" id="XP_031783594.1">
    <property type="nucleotide sequence ID" value="XM_031927734.2"/>
</dbReference>
<keyword evidence="1" id="KW-1133">Transmembrane helix</keyword>
<dbReference type="KEGG" id="nvi:107980809"/>
<dbReference type="AlphaFoldDB" id="A0A7M7QBT9"/>
<keyword evidence="1" id="KW-0812">Transmembrane</keyword>
<dbReference type="Proteomes" id="UP000002358">
    <property type="component" value="Chromosome 3"/>
</dbReference>
<name>A0A7M7QBT9_NASVI</name>
<reference evidence="2" key="1">
    <citation type="submission" date="2021-01" db="UniProtKB">
        <authorList>
            <consortium name="EnsemblMetazoa"/>
        </authorList>
    </citation>
    <scope>IDENTIFICATION</scope>
</reference>